<sequence length="59" mass="6631">MASSVAKNRLLSSRWCVSLKDSQLNFPLCYLLCLRILNGSQLVSYKTSECSIIIFLMAT</sequence>
<accession>A0A1X7TMV9</accession>
<organism evidence="1">
    <name type="scientific">Amphimedon queenslandica</name>
    <name type="common">Sponge</name>
    <dbReference type="NCBI Taxonomy" id="400682"/>
    <lineage>
        <taxon>Eukaryota</taxon>
        <taxon>Metazoa</taxon>
        <taxon>Porifera</taxon>
        <taxon>Demospongiae</taxon>
        <taxon>Heteroscleromorpha</taxon>
        <taxon>Haplosclerida</taxon>
        <taxon>Niphatidae</taxon>
        <taxon>Amphimedon</taxon>
    </lineage>
</organism>
<reference evidence="1" key="1">
    <citation type="submission" date="2017-05" db="UniProtKB">
        <authorList>
            <consortium name="EnsemblMetazoa"/>
        </authorList>
    </citation>
    <scope>IDENTIFICATION</scope>
</reference>
<dbReference type="AlphaFoldDB" id="A0A1X7TMV9"/>
<dbReference type="EnsemblMetazoa" id="Aqu2.1.16288_001">
    <property type="protein sequence ID" value="Aqu2.1.16288_001"/>
    <property type="gene ID" value="Aqu2.1.16288"/>
</dbReference>
<dbReference type="InParanoid" id="A0A1X7TMV9"/>
<name>A0A1X7TMV9_AMPQE</name>
<evidence type="ECO:0000313" key="1">
    <source>
        <dbReference type="EnsemblMetazoa" id="Aqu2.1.16288_001"/>
    </source>
</evidence>
<proteinExistence type="predicted"/>
<protein>
    <submittedName>
        <fullName evidence="1">Uncharacterized protein</fullName>
    </submittedName>
</protein>